<evidence type="ECO:0000256" key="1">
    <source>
        <dbReference type="ARBA" id="ARBA00001941"/>
    </source>
</evidence>
<feature type="chain" id="PRO_5043758634" evidence="9">
    <location>
        <begin position="21"/>
        <end position="368"/>
    </location>
</feature>
<evidence type="ECO:0000313" key="11">
    <source>
        <dbReference type="Proteomes" id="UP000294847"/>
    </source>
</evidence>
<dbReference type="Gene3D" id="3.20.20.370">
    <property type="entry name" value="Glycoside hydrolase/deacetylase"/>
    <property type="match status" value="1"/>
</dbReference>
<dbReference type="Proteomes" id="UP000294847">
    <property type="component" value="Chromosome 6"/>
</dbReference>
<feature type="signal peptide" evidence="9">
    <location>
        <begin position="1"/>
        <end position="20"/>
    </location>
</feature>
<evidence type="ECO:0000313" key="10">
    <source>
        <dbReference type="EMBL" id="QBZ64097.1"/>
    </source>
</evidence>
<evidence type="ECO:0000256" key="7">
    <source>
        <dbReference type="SAM" id="MobiDB-lite"/>
    </source>
</evidence>
<keyword evidence="4" id="KW-0378">Hydrolase</keyword>
<dbReference type="GO" id="GO:0016810">
    <property type="term" value="F:hydrolase activity, acting on carbon-nitrogen (but not peptide) bonds"/>
    <property type="evidence" value="ECO:0007669"/>
    <property type="project" value="InterPro"/>
</dbReference>
<feature type="region of interest" description="Disordered" evidence="7">
    <location>
        <begin position="269"/>
        <end position="338"/>
    </location>
</feature>
<evidence type="ECO:0000256" key="2">
    <source>
        <dbReference type="ARBA" id="ARBA00022723"/>
    </source>
</evidence>
<evidence type="ECO:0000256" key="8">
    <source>
        <dbReference type="SAM" id="Phobius"/>
    </source>
</evidence>
<keyword evidence="8" id="KW-0472">Membrane</keyword>
<keyword evidence="5" id="KW-0119">Carbohydrate metabolism</keyword>
<dbReference type="PANTHER" id="PTHR46471">
    <property type="entry name" value="CHITIN DEACETYLASE"/>
    <property type="match status" value="1"/>
</dbReference>
<dbReference type="GO" id="GO:0046872">
    <property type="term" value="F:metal ion binding"/>
    <property type="evidence" value="ECO:0007669"/>
    <property type="project" value="UniProtKB-KW"/>
</dbReference>
<dbReference type="InterPro" id="IPR011330">
    <property type="entry name" value="Glyco_hydro/deAcase_b/a-brl"/>
</dbReference>
<dbReference type="SUPFAM" id="SSF88713">
    <property type="entry name" value="Glycoside hydrolase/deacetylase"/>
    <property type="match status" value="1"/>
</dbReference>
<protein>
    <submittedName>
        <fullName evidence="10">Uncharacterized protein</fullName>
    </submittedName>
</protein>
<keyword evidence="3 9" id="KW-0732">Signal</keyword>
<organism evidence="10 11">
    <name type="scientific">Pyricularia oryzae</name>
    <name type="common">Rice blast fungus</name>
    <name type="synonym">Magnaporthe oryzae</name>
    <dbReference type="NCBI Taxonomy" id="318829"/>
    <lineage>
        <taxon>Eukaryota</taxon>
        <taxon>Fungi</taxon>
        <taxon>Dikarya</taxon>
        <taxon>Ascomycota</taxon>
        <taxon>Pezizomycotina</taxon>
        <taxon>Sordariomycetes</taxon>
        <taxon>Sordariomycetidae</taxon>
        <taxon>Magnaporthales</taxon>
        <taxon>Pyriculariaceae</taxon>
        <taxon>Pyricularia</taxon>
    </lineage>
</organism>
<dbReference type="CDD" id="cd10951">
    <property type="entry name" value="CE4_ClCDA_like"/>
    <property type="match status" value="1"/>
</dbReference>
<keyword evidence="2" id="KW-0479">Metal-binding</keyword>
<evidence type="ECO:0000256" key="6">
    <source>
        <dbReference type="ARBA" id="ARBA00023285"/>
    </source>
</evidence>
<evidence type="ECO:0000256" key="5">
    <source>
        <dbReference type="ARBA" id="ARBA00023277"/>
    </source>
</evidence>
<feature type="compositionally biased region" description="Low complexity" evidence="7">
    <location>
        <begin position="282"/>
        <end position="338"/>
    </location>
</feature>
<dbReference type="InterPro" id="IPR002509">
    <property type="entry name" value="NODB_dom"/>
</dbReference>
<keyword evidence="8" id="KW-1133">Transmembrane helix</keyword>
<sequence length="368" mass="38769">MPSSTAAVFTVSLLATLAAASPLAEQQPAARLNPRAMARPKFGNVPYGQQLKSCVEPNMIALTFDDGPGQYTAHVLDLLEKAGNLKATFFLNGKNGQNGMENSGLSSVLKRMVNAGHQLASHSYSHKNFDEISADEQEQELLLNEDAFARLIGMVPTYFRPPFTACGATCLATAGRLAYHVTDYDLDTKDYEGNLQASKNKFQEGMSQSPKSWVALAHDIHELTANSITPFMIDTAKSKGYKFVTMGECLGDPRENWYRDPSTGRAVAALGSSNNVKPPALVSSESSSTTASSTTATATSTSVSKPTSTPTPVRAGNSTTSNASSTRSAGSPASTSAAASKEGAADRVGFGGLFASLIWGATAFALLM</sequence>
<dbReference type="PROSITE" id="PS51677">
    <property type="entry name" value="NODB"/>
    <property type="match status" value="1"/>
</dbReference>
<reference evidence="10 11" key="1">
    <citation type="journal article" date="2019" name="Mol. Biol. Evol.">
        <title>Blast fungal genomes show frequent chromosomal changes, gene gains and losses, and effector gene turnover.</title>
        <authorList>
            <person name="Gomez Luciano L.B."/>
            <person name="Jason Tsai I."/>
            <person name="Chuma I."/>
            <person name="Tosa Y."/>
            <person name="Chen Y.H."/>
            <person name="Li J.Y."/>
            <person name="Li M.Y."/>
            <person name="Jade Lu M.Y."/>
            <person name="Nakayashiki H."/>
            <person name="Li W.H."/>
        </authorList>
    </citation>
    <scope>NUCLEOTIDE SEQUENCE [LARGE SCALE GENOMIC DNA]</scope>
    <source>
        <strain evidence="10">MZ5-1-6</strain>
    </source>
</reference>
<evidence type="ECO:0000256" key="9">
    <source>
        <dbReference type="SAM" id="SignalP"/>
    </source>
</evidence>
<accession>A0A4P7NP60</accession>
<dbReference type="EMBL" id="CP034209">
    <property type="protein sequence ID" value="QBZ64097.1"/>
    <property type="molecule type" value="Genomic_DNA"/>
</dbReference>
<dbReference type="GO" id="GO:0005975">
    <property type="term" value="P:carbohydrate metabolic process"/>
    <property type="evidence" value="ECO:0007669"/>
    <property type="project" value="InterPro"/>
</dbReference>
<keyword evidence="8" id="KW-0812">Transmembrane</keyword>
<dbReference type="Pfam" id="PF01522">
    <property type="entry name" value="Polysacc_deac_1"/>
    <property type="match status" value="1"/>
</dbReference>
<feature type="transmembrane region" description="Helical" evidence="8">
    <location>
        <begin position="348"/>
        <end position="367"/>
    </location>
</feature>
<evidence type="ECO:0000256" key="3">
    <source>
        <dbReference type="ARBA" id="ARBA00022729"/>
    </source>
</evidence>
<keyword evidence="6" id="KW-0170">Cobalt</keyword>
<dbReference type="PANTHER" id="PTHR46471:SF4">
    <property type="entry name" value="CHITIN DEACETYLASE"/>
    <property type="match status" value="1"/>
</dbReference>
<name>A0A4P7NP60_PYROR</name>
<dbReference type="AlphaFoldDB" id="A0A4P7NP60"/>
<proteinExistence type="predicted"/>
<comment type="cofactor">
    <cofactor evidence="1">
        <name>Co(2+)</name>
        <dbReference type="ChEBI" id="CHEBI:48828"/>
    </cofactor>
</comment>
<evidence type="ECO:0000256" key="4">
    <source>
        <dbReference type="ARBA" id="ARBA00022801"/>
    </source>
</evidence>
<gene>
    <name evidence="10" type="ORF">PoMZ_05789</name>
</gene>